<dbReference type="InterPro" id="IPR045864">
    <property type="entry name" value="aa-tRNA-synth_II/BPL/LPL"/>
</dbReference>
<reference evidence="3" key="1">
    <citation type="submission" date="2018-05" db="EMBL/GenBank/DDBJ databases">
        <authorList>
            <person name="Lanie J.A."/>
            <person name="Ng W.-L."/>
            <person name="Kazmierczak K.M."/>
            <person name="Andrzejewski T.M."/>
            <person name="Davidsen T.M."/>
            <person name="Wayne K.J."/>
            <person name="Tettelin H."/>
            <person name="Glass J.I."/>
            <person name="Rusch D."/>
            <person name="Podicherti R."/>
            <person name="Tsui H.-C.T."/>
            <person name="Winkler M.E."/>
        </authorList>
    </citation>
    <scope>NUCLEOTIDE SEQUENCE</scope>
</reference>
<dbReference type="InterPro" id="IPR002829">
    <property type="entry name" value="DUF116"/>
</dbReference>
<name>A0A381NMA9_9ZZZZ</name>
<protein>
    <recommendedName>
        <fullName evidence="2">BPL/LPL catalytic domain-containing protein</fullName>
    </recommendedName>
</protein>
<proteinExistence type="predicted"/>
<gene>
    <name evidence="3" type="ORF">METZ01_LOCUS8600</name>
</gene>
<dbReference type="Pfam" id="PF01976">
    <property type="entry name" value="DUF116"/>
    <property type="match status" value="1"/>
</dbReference>
<dbReference type="InterPro" id="IPR050664">
    <property type="entry name" value="Octanoyltrans_LipM/LipL"/>
</dbReference>
<evidence type="ECO:0000256" key="1">
    <source>
        <dbReference type="SAM" id="MobiDB-lite"/>
    </source>
</evidence>
<feature type="region of interest" description="Disordered" evidence="1">
    <location>
        <begin position="524"/>
        <end position="543"/>
    </location>
</feature>
<dbReference type="PANTHER" id="PTHR43679:SF2">
    <property type="entry name" value="OCTANOYL-[GCVH]:PROTEIN N-OCTANOYLTRANSFERASE"/>
    <property type="match status" value="1"/>
</dbReference>
<feature type="domain" description="BPL/LPL catalytic" evidence="2">
    <location>
        <begin position="26"/>
        <end position="218"/>
    </location>
</feature>
<dbReference type="InterPro" id="IPR004143">
    <property type="entry name" value="BPL_LPL_catalytic"/>
</dbReference>
<sequence length="543" mass="59663">MLDTGVRTAAENIALDQALFDARVAGEVPNTLRFMQFSPSAVLVGHHQVVAQEARVDWCAEHSVDINRRLTGGGAIYFDATQIGWELVGSLDDFQGLDMTGLTRTICEAAAAGLQELGVAAEFRPRNDIEVGGRKISGTGGVADDGVFLYQGTVLVEFDIEAMLLALRIPNEKLTPRGLETARERVSCLSDLLPQVPARVQIQEALSTAFARAFEVEFEAGELTEREQERFEATLPDIEADDWINAITAPADDKQVYTSIHKQPGGMLRVHAAVDVKHSWLRQVLITGDFFINPRRAIMDLEAELMNTPFPQVRPVIMRFFEEREVDLVGLTPGDFCDAVKLALEQTTYSGIGIAEADSSSVYPVNVPEGKSIEQVMSDATVMLLPYCAKLPDCDYRFKQGCDECGLCSMGDAYRMARENGLEAVTIVKFKHLKATLAEMKAQGVKSWIGCACEAFFIKRNEAFRDAGIPGVVLDIVGKTCYQLGEEDEAYAGTFEAQADLKLPLLEAVMDNVNPEFNARFIPPTTPTTTADQRASVERNFNV</sequence>
<dbReference type="Gene3D" id="3.30.390.50">
    <property type="entry name" value="CO dehydrogenase flavoprotein, C-terminal domain"/>
    <property type="match status" value="1"/>
</dbReference>
<dbReference type="SUPFAM" id="SSF55681">
    <property type="entry name" value="Class II aaRS and biotin synthetases"/>
    <property type="match status" value="1"/>
</dbReference>
<accession>A0A381NMA9</accession>
<organism evidence="3">
    <name type="scientific">marine metagenome</name>
    <dbReference type="NCBI Taxonomy" id="408172"/>
    <lineage>
        <taxon>unclassified sequences</taxon>
        <taxon>metagenomes</taxon>
        <taxon>ecological metagenomes</taxon>
    </lineage>
</organism>
<evidence type="ECO:0000313" key="3">
    <source>
        <dbReference type="EMBL" id="SUZ55746.1"/>
    </source>
</evidence>
<dbReference type="AlphaFoldDB" id="A0A381NMA9"/>
<dbReference type="Pfam" id="PF21948">
    <property type="entry name" value="LplA-B_cat"/>
    <property type="match status" value="1"/>
</dbReference>
<dbReference type="Gene3D" id="3.30.930.10">
    <property type="entry name" value="Bira Bifunctional Protein, Domain 2"/>
    <property type="match status" value="1"/>
</dbReference>
<feature type="compositionally biased region" description="Polar residues" evidence="1">
    <location>
        <begin position="527"/>
        <end position="543"/>
    </location>
</feature>
<evidence type="ECO:0000259" key="2">
    <source>
        <dbReference type="PROSITE" id="PS51733"/>
    </source>
</evidence>
<dbReference type="PANTHER" id="PTHR43679">
    <property type="entry name" value="OCTANOYLTRANSFERASE LIPM-RELATED"/>
    <property type="match status" value="1"/>
</dbReference>
<dbReference type="CDD" id="cd16443">
    <property type="entry name" value="LplA"/>
    <property type="match status" value="1"/>
</dbReference>
<dbReference type="EMBL" id="UINC01000458">
    <property type="protein sequence ID" value="SUZ55746.1"/>
    <property type="molecule type" value="Genomic_DNA"/>
</dbReference>
<dbReference type="PROSITE" id="PS51733">
    <property type="entry name" value="BPL_LPL_CATALYTIC"/>
    <property type="match status" value="1"/>
</dbReference>